<evidence type="ECO:0000313" key="2">
    <source>
        <dbReference type="EMBL" id="THH27964.1"/>
    </source>
</evidence>
<accession>A0A4S4MPI0</accession>
<organism evidence="2 3">
    <name type="scientific">Antrodiella citrinella</name>
    <dbReference type="NCBI Taxonomy" id="2447956"/>
    <lineage>
        <taxon>Eukaryota</taxon>
        <taxon>Fungi</taxon>
        <taxon>Dikarya</taxon>
        <taxon>Basidiomycota</taxon>
        <taxon>Agaricomycotina</taxon>
        <taxon>Agaricomycetes</taxon>
        <taxon>Polyporales</taxon>
        <taxon>Steccherinaceae</taxon>
        <taxon>Antrodiella</taxon>
    </lineage>
</organism>
<proteinExistence type="predicted"/>
<dbReference type="Pfam" id="PF20151">
    <property type="entry name" value="DUF6533"/>
    <property type="match status" value="1"/>
</dbReference>
<feature type="non-terminal residue" evidence="2">
    <location>
        <position position="66"/>
    </location>
</feature>
<gene>
    <name evidence="2" type="ORF">EUX98_g6217</name>
</gene>
<feature type="domain" description="DUF6533" evidence="1">
    <location>
        <begin position="21"/>
        <end position="65"/>
    </location>
</feature>
<name>A0A4S4MPI0_9APHY</name>
<keyword evidence="3" id="KW-1185">Reference proteome</keyword>
<protein>
    <recommendedName>
        <fullName evidence="1">DUF6533 domain-containing protein</fullName>
    </recommendedName>
</protein>
<dbReference type="AlphaFoldDB" id="A0A4S4MPI0"/>
<sequence>MNAVTRAAAILEAESKRVLTYLDLVAATVLAYDYLLNIGDEAKYIWFSPLSLGKALYFLTRYSVIA</sequence>
<evidence type="ECO:0000313" key="3">
    <source>
        <dbReference type="Proteomes" id="UP000308730"/>
    </source>
</evidence>
<dbReference type="EMBL" id="SGPM01000212">
    <property type="protein sequence ID" value="THH27964.1"/>
    <property type="molecule type" value="Genomic_DNA"/>
</dbReference>
<dbReference type="OrthoDB" id="3350812at2759"/>
<reference evidence="2 3" key="1">
    <citation type="submission" date="2019-02" db="EMBL/GenBank/DDBJ databases">
        <title>Genome sequencing of the rare red list fungi Antrodiella citrinella (Flaviporus citrinellus).</title>
        <authorList>
            <person name="Buettner E."/>
            <person name="Kellner H."/>
        </authorList>
    </citation>
    <scope>NUCLEOTIDE SEQUENCE [LARGE SCALE GENOMIC DNA]</scope>
    <source>
        <strain evidence="2 3">DSM 108506</strain>
    </source>
</reference>
<evidence type="ECO:0000259" key="1">
    <source>
        <dbReference type="Pfam" id="PF20151"/>
    </source>
</evidence>
<dbReference type="InterPro" id="IPR045340">
    <property type="entry name" value="DUF6533"/>
</dbReference>
<dbReference type="Proteomes" id="UP000308730">
    <property type="component" value="Unassembled WGS sequence"/>
</dbReference>
<comment type="caution">
    <text evidence="2">The sequence shown here is derived from an EMBL/GenBank/DDBJ whole genome shotgun (WGS) entry which is preliminary data.</text>
</comment>